<keyword evidence="2" id="KW-1185">Reference proteome</keyword>
<sequence>MDSSLLEKKDKKKRYRKRNKNKESQKEPTEDELLKIVENAERKENEERIRRDERIARRLAQERTKNDVLTNQGPQLFDYLKVASHITDRSRKSSKNSNDTKIILNLSDLPTTNCLICTEEAKKPVGCLHCLQFLGCKNCVKKWEKTTNLEGNDDGLRNLFQSNENHQSCFLCRAKWNSKFEEFCYYE</sequence>
<reference evidence="3" key="1">
    <citation type="submission" date="2017-02" db="UniProtKB">
        <authorList>
            <consortium name="WormBaseParasite"/>
        </authorList>
    </citation>
    <scope>IDENTIFICATION</scope>
</reference>
<dbReference type="InterPro" id="IPR013083">
    <property type="entry name" value="Znf_RING/FYVE/PHD"/>
</dbReference>
<protein>
    <submittedName>
        <fullName evidence="3">RING-type domain-containing protein</fullName>
    </submittedName>
</protein>
<organism evidence="2 3">
    <name type="scientific">Parastrongyloides trichosuri</name>
    <name type="common">Possum-specific nematode worm</name>
    <dbReference type="NCBI Taxonomy" id="131310"/>
    <lineage>
        <taxon>Eukaryota</taxon>
        <taxon>Metazoa</taxon>
        <taxon>Ecdysozoa</taxon>
        <taxon>Nematoda</taxon>
        <taxon>Chromadorea</taxon>
        <taxon>Rhabditida</taxon>
        <taxon>Tylenchina</taxon>
        <taxon>Panagrolaimomorpha</taxon>
        <taxon>Strongyloidoidea</taxon>
        <taxon>Strongyloididae</taxon>
        <taxon>Parastrongyloides</taxon>
    </lineage>
</organism>
<dbReference type="AlphaFoldDB" id="A0A0N4ZIK6"/>
<feature type="region of interest" description="Disordered" evidence="1">
    <location>
        <begin position="1"/>
        <end position="32"/>
    </location>
</feature>
<dbReference type="PANTHER" id="PTHR21578">
    <property type="entry name" value="PROTEIN CBG03826"/>
    <property type="match status" value="1"/>
</dbReference>
<name>A0A0N4ZIK6_PARTI</name>
<feature type="compositionally biased region" description="Basic residues" evidence="1">
    <location>
        <begin position="10"/>
        <end position="20"/>
    </location>
</feature>
<accession>A0A0N4ZIK6</accession>
<dbReference type="PANTHER" id="PTHR21578:SF9">
    <property type="entry name" value="RING-TYPE DOMAIN-CONTAINING PROTEIN"/>
    <property type="match status" value="1"/>
</dbReference>
<evidence type="ECO:0000256" key="1">
    <source>
        <dbReference type="SAM" id="MobiDB-lite"/>
    </source>
</evidence>
<dbReference type="STRING" id="131310.A0A0N4ZIK6"/>
<dbReference type="Gene3D" id="3.30.40.10">
    <property type="entry name" value="Zinc/RING finger domain, C3HC4 (zinc finger)"/>
    <property type="match status" value="1"/>
</dbReference>
<evidence type="ECO:0000313" key="2">
    <source>
        <dbReference type="Proteomes" id="UP000038045"/>
    </source>
</evidence>
<proteinExistence type="predicted"/>
<dbReference type="WBParaSite" id="PTRK_0000776600.1">
    <property type="protein sequence ID" value="PTRK_0000776600.1"/>
    <property type="gene ID" value="PTRK_0000776600"/>
</dbReference>
<feature type="compositionally biased region" description="Basic and acidic residues" evidence="1">
    <location>
        <begin position="21"/>
        <end position="32"/>
    </location>
</feature>
<evidence type="ECO:0000313" key="3">
    <source>
        <dbReference type="WBParaSite" id="PTRK_0000776600.1"/>
    </source>
</evidence>
<dbReference type="Proteomes" id="UP000038045">
    <property type="component" value="Unplaced"/>
</dbReference>